<sequence length="66" mass="7327">MAYYSSLGRQFLSSIFVISIKDCNIDPEGLAGNLKRSFSGPETVLLALDLLARCHWLMTYLSKASL</sequence>
<evidence type="ECO:0000313" key="1">
    <source>
        <dbReference type="EMBL" id="PIO77169.1"/>
    </source>
</evidence>
<dbReference type="Proteomes" id="UP000230423">
    <property type="component" value="Unassembled WGS sequence"/>
</dbReference>
<reference evidence="1 2" key="1">
    <citation type="submission" date="2015-09" db="EMBL/GenBank/DDBJ databases">
        <title>Draft genome of the parasitic nematode Teladorsagia circumcincta isolate WARC Sus (inbred).</title>
        <authorList>
            <person name="Mitreva M."/>
        </authorList>
    </citation>
    <scope>NUCLEOTIDE SEQUENCE [LARGE SCALE GENOMIC DNA]</scope>
    <source>
        <strain evidence="1 2">S</strain>
    </source>
</reference>
<protein>
    <submittedName>
        <fullName evidence="1">Uncharacterized protein</fullName>
    </submittedName>
</protein>
<name>A0A2G9V3V3_TELCI</name>
<dbReference type="EMBL" id="KZ345009">
    <property type="protein sequence ID" value="PIO77169.1"/>
    <property type="molecule type" value="Genomic_DNA"/>
</dbReference>
<accession>A0A2G9V3V3</accession>
<dbReference type="OrthoDB" id="264354at2759"/>
<evidence type="ECO:0000313" key="2">
    <source>
        <dbReference type="Proteomes" id="UP000230423"/>
    </source>
</evidence>
<dbReference type="AlphaFoldDB" id="A0A2G9V3V3"/>
<gene>
    <name evidence="1" type="ORF">TELCIR_00752</name>
</gene>
<proteinExistence type="predicted"/>
<keyword evidence="2" id="KW-1185">Reference proteome</keyword>
<organism evidence="1 2">
    <name type="scientific">Teladorsagia circumcincta</name>
    <name type="common">Brown stomach worm</name>
    <name type="synonym">Ostertagia circumcincta</name>
    <dbReference type="NCBI Taxonomy" id="45464"/>
    <lineage>
        <taxon>Eukaryota</taxon>
        <taxon>Metazoa</taxon>
        <taxon>Ecdysozoa</taxon>
        <taxon>Nematoda</taxon>
        <taxon>Chromadorea</taxon>
        <taxon>Rhabditida</taxon>
        <taxon>Rhabditina</taxon>
        <taxon>Rhabditomorpha</taxon>
        <taxon>Strongyloidea</taxon>
        <taxon>Trichostrongylidae</taxon>
        <taxon>Teladorsagia</taxon>
    </lineage>
</organism>